<dbReference type="SUPFAM" id="SSF55729">
    <property type="entry name" value="Acyl-CoA N-acyltransferases (Nat)"/>
    <property type="match status" value="1"/>
</dbReference>
<feature type="domain" description="N-acetyltransferase" evidence="1">
    <location>
        <begin position="3"/>
        <end position="168"/>
    </location>
</feature>
<dbReference type="Proteomes" id="UP000594402">
    <property type="component" value="Segment"/>
</dbReference>
<protein>
    <recommendedName>
        <fullName evidence="1">N-acetyltransferase domain-containing protein</fullName>
    </recommendedName>
</protein>
<dbReference type="Gene3D" id="3.40.630.30">
    <property type="match status" value="1"/>
</dbReference>
<evidence type="ECO:0000259" key="1">
    <source>
        <dbReference type="PROSITE" id="PS51186"/>
    </source>
</evidence>
<dbReference type="Pfam" id="PF00583">
    <property type="entry name" value="Acetyltransf_1"/>
    <property type="match status" value="1"/>
</dbReference>
<dbReference type="EMBL" id="MN602266">
    <property type="protein sequence ID" value="QGH74590.1"/>
    <property type="molecule type" value="Genomic_DNA"/>
</dbReference>
<accession>A0A7S5FY22</accession>
<dbReference type="InterPro" id="IPR000182">
    <property type="entry name" value="GNAT_dom"/>
</dbReference>
<organism evidence="2 3">
    <name type="scientific">Bacteriophage DSS3_VP1</name>
    <dbReference type="NCBI Taxonomy" id="2664196"/>
    <lineage>
        <taxon>Viruses</taxon>
        <taxon>Duplodnaviria</taxon>
        <taxon>Heunggongvirae</taxon>
        <taxon>Uroviricota</taxon>
        <taxon>Caudoviricetes</taxon>
        <taxon>Naomviridae</taxon>
        <taxon>Noahvirus</taxon>
        <taxon>Noahvirus arc</taxon>
    </lineage>
</organism>
<reference evidence="2 3" key="1">
    <citation type="submission" date="2019-10" db="EMBL/GenBank/DDBJ databases">
        <title>Isolation and characterisation of a new family of globally distributed lytic roseophage, the Naomivirus.</title>
        <authorList>
            <person name="Rihtman B."/>
            <person name="Puxty R.J."/>
            <person name="Hapeshi A."/>
            <person name="Zhan Y."/>
            <person name="Michinevski S."/>
            <person name="Waterfield N.R."/>
            <person name="Chen F."/>
            <person name="Millard A.D."/>
            <person name="Scanlan D.J."/>
            <person name="Chen Y."/>
        </authorList>
    </citation>
    <scope>NUCLEOTIDE SEQUENCE [LARGE SCALE GENOMIC DNA]</scope>
</reference>
<sequence>MKFSYHPLKDLRHRFRELIEITGGRDPVEYRTRLRQMMQMGLHLWIAEDNYRIVGSIGFMTEPGETGWTKSEAMKEAAIEKGIDPDTVQVRSLIYVHPDYRGKGLADELEKRANRTSLELGFKYRAAFAYDNEEIYKWIHRHGNAIDLLPEEPTGTGFPATLVPLDNV</sequence>
<name>A0A7S5FY22_9CAUD</name>
<proteinExistence type="predicted"/>
<dbReference type="PROSITE" id="PS51186">
    <property type="entry name" value="GNAT"/>
    <property type="match status" value="1"/>
</dbReference>
<keyword evidence="3" id="KW-1185">Reference proteome</keyword>
<dbReference type="GO" id="GO:0016747">
    <property type="term" value="F:acyltransferase activity, transferring groups other than amino-acyl groups"/>
    <property type="evidence" value="ECO:0007669"/>
    <property type="project" value="InterPro"/>
</dbReference>
<evidence type="ECO:0000313" key="3">
    <source>
        <dbReference type="Proteomes" id="UP000594402"/>
    </source>
</evidence>
<dbReference type="CDD" id="cd04301">
    <property type="entry name" value="NAT_SF"/>
    <property type="match status" value="1"/>
</dbReference>
<gene>
    <name evidence="2" type="ORF">DSS3VP1_00021</name>
</gene>
<evidence type="ECO:0000313" key="2">
    <source>
        <dbReference type="EMBL" id="QGH74590.1"/>
    </source>
</evidence>
<dbReference type="InterPro" id="IPR016181">
    <property type="entry name" value="Acyl_CoA_acyltransferase"/>
</dbReference>